<dbReference type="Proteomes" id="UP001597119">
    <property type="component" value="Unassembled WGS sequence"/>
</dbReference>
<accession>A0ABD6CF91</accession>
<name>A0ABD6CF91_9EURY</name>
<organism evidence="2 3">
    <name type="scientific">Halorientalis brevis</name>
    <dbReference type="NCBI Taxonomy" id="1126241"/>
    <lineage>
        <taxon>Archaea</taxon>
        <taxon>Methanobacteriati</taxon>
        <taxon>Methanobacteriota</taxon>
        <taxon>Stenosarchaea group</taxon>
        <taxon>Halobacteria</taxon>
        <taxon>Halobacteriales</taxon>
        <taxon>Haloarculaceae</taxon>
        <taxon>Halorientalis</taxon>
    </lineage>
</organism>
<dbReference type="AlphaFoldDB" id="A0ABD6CF91"/>
<keyword evidence="3" id="KW-1185">Reference proteome</keyword>
<evidence type="ECO:0000256" key="1">
    <source>
        <dbReference type="SAM" id="MobiDB-lite"/>
    </source>
</evidence>
<feature type="region of interest" description="Disordered" evidence="1">
    <location>
        <begin position="11"/>
        <end position="34"/>
    </location>
</feature>
<dbReference type="RefSeq" id="WP_247378370.1">
    <property type="nucleotide sequence ID" value="NZ_JALLGV010000005.1"/>
</dbReference>
<reference evidence="2 3" key="1">
    <citation type="journal article" date="2019" name="Int. J. Syst. Evol. Microbiol.">
        <title>The Global Catalogue of Microorganisms (GCM) 10K type strain sequencing project: providing services to taxonomists for standard genome sequencing and annotation.</title>
        <authorList>
            <consortium name="The Broad Institute Genomics Platform"/>
            <consortium name="The Broad Institute Genome Sequencing Center for Infectious Disease"/>
            <person name="Wu L."/>
            <person name="Ma J."/>
        </authorList>
    </citation>
    <scope>NUCLEOTIDE SEQUENCE [LARGE SCALE GENOMIC DNA]</scope>
    <source>
        <strain evidence="2 3">CGMCC 1.12125</strain>
    </source>
</reference>
<protein>
    <submittedName>
        <fullName evidence="2">Uncharacterized protein</fullName>
    </submittedName>
</protein>
<dbReference type="EMBL" id="JBHUDJ010000014">
    <property type="protein sequence ID" value="MFD1588714.1"/>
    <property type="molecule type" value="Genomic_DNA"/>
</dbReference>
<evidence type="ECO:0000313" key="2">
    <source>
        <dbReference type="EMBL" id="MFD1588714.1"/>
    </source>
</evidence>
<sequence length="239" mass="26380">MADAESVFQAMQQMPGKNRPLTQSDFDLSANETGNRSRVATRKAIRPVVVRENARYDVNIPAYQSYTTDGAAGDTETINLDHNVIDADGVSEDVVVFEGGADATADVTVDYAANTVDLANTDADASVDIWYMTDAQARLEIRKTAPSNYYADLDERDAGMVNLRDQSRDPLTFEFSDPFGGAIPTDWRLEIYIDAPYPVKWSGTGDAKPRNALISVPIHRKNNELDPLETVVKNRLDMV</sequence>
<evidence type="ECO:0000313" key="3">
    <source>
        <dbReference type="Proteomes" id="UP001597119"/>
    </source>
</evidence>
<gene>
    <name evidence="2" type="ORF">ACFR9U_17180</name>
</gene>
<proteinExistence type="predicted"/>
<feature type="compositionally biased region" description="Polar residues" evidence="1">
    <location>
        <begin position="20"/>
        <end position="34"/>
    </location>
</feature>
<comment type="caution">
    <text evidence="2">The sequence shown here is derived from an EMBL/GenBank/DDBJ whole genome shotgun (WGS) entry which is preliminary data.</text>
</comment>